<evidence type="ECO:0000313" key="1">
    <source>
        <dbReference type="EMBL" id="KLL10816.1"/>
    </source>
</evidence>
<keyword evidence="2" id="KW-1185">Reference proteome</keyword>
<dbReference type="EMBL" id="JWIO01000025">
    <property type="protein sequence ID" value="KLL10816.1"/>
    <property type="molecule type" value="Genomic_DNA"/>
</dbReference>
<protein>
    <submittedName>
        <fullName evidence="1">Uncharacterized protein</fullName>
    </submittedName>
</protein>
<name>A0ABR5F270_9ACTN</name>
<dbReference type="RefSeq" id="WP_047223767.1">
    <property type="nucleotide sequence ID" value="NZ_JWIO01000025.1"/>
</dbReference>
<accession>A0ABR5F270</accession>
<sequence>MRVVTIPDLPDRVWIVQRGDGRAHLVLRDGLVDADTLAALRGALAHVAAELVVTDTRGR</sequence>
<reference evidence="1 2" key="1">
    <citation type="submission" date="2014-12" db="EMBL/GenBank/DDBJ databases">
        <title>Frankia sp. BMG5.1 draft genome.</title>
        <authorList>
            <person name="Gtari M."/>
            <person name="Ghodhbane-Gtari F."/>
            <person name="Nouioui I."/>
            <person name="Ktari A."/>
            <person name="Hezbri K."/>
            <person name="Mimouni W."/>
            <person name="Sbissi I."/>
            <person name="Ayari A."/>
            <person name="Yamanaka T."/>
            <person name="Normand P."/>
            <person name="Tisa L.S."/>
            <person name="Boudabous A."/>
        </authorList>
    </citation>
    <scope>NUCLEOTIDE SEQUENCE [LARGE SCALE GENOMIC DNA]</scope>
    <source>
        <strain evidence="1 2">BMG5.1</strain>
    </source>
</reference>
<dbReference type="Proteomes" id="UP000035425">
    <property type="component" value="Unassembled WGS sequence"/>
</dbReference>
<organism evidence="1 2">
    <name type="scientific">Protofrankia coriariae</name>
    <dbReference type="NCBI Taxonomy" id="1562887"/>
    <lineage>
        <taxon>Bacteria</taxon>
        <taxon>Bacillati</taxon>
        <taxon>Actinomycetota</taxon>
        <taxon>Actinomycetes</taxon>
        <taxon>Frankiales</taxon>
        <taxon>Frankiaceae</taxon>
        <taxon>Protofrankia</taxon>
    </lineage>
</organism>
<gene>
    <name evidence="1" type="ORF">FrCorBMG51_15475</name>
</gene>
<proteinExistence type="predicted"/>
<evidence type="ECO:0000313" key="2">
    <source>
        <dbReference type="Proteomes" id="UP000035425"/>
    </source>
</evidence>
<comment type="caution">
    <text evidence="1">The sequence shown here is derived from an EMBL/GenBank/DDBJ whole genome shotgun (WGS) entry which is preliminary data.</text>
</comment>